<feature type="domain" description="EGF-like" evidence="11">
    <location>
        <begin position="493"/>
        <end position="529"/>
    </location>
</feature>
<evidence type="ECO:0000256" key="10">
    <source>
        <dbReference type="SAM" id="Phobius"/>
    </source>
</evidence>
<feature type="disulfide bond" evidence="9">
    <location>
        <begin position="405"/>
        <end position="414"/>
    </location>
</feature>
<dbReference type="PRINTS" id="PR00010">
    <property type="entry name" value="EGFBLOOD"/>
</dbReference>
<keyword evidence="2" id="KW-0964">Secreted</keyword>
<dbReference type="GO" id="GO:0005576">
    <property type="term" value="C:extracellular region"/>
    <property type="evidence" value="ECO:0007669"/>
    <property type="project" value="UniProtKB-SubCell"/>
</dbReference>
<dbReference type="SUPFAM" id="SSF57184">
    <property type="entry name" value="Growth factor receptor domain"/>
    <property type="match status" value="2"/>
</dbReference>
<feature type="domain" description="EGF-like" evidence="11">
    <location>
        <begin position="17"/>
        <end position="53"/>
    </location>
</feature>
<dbReference type="STRING" id="7739.C3Y723"/>
<dbReference type="SUPFAM" id="SSF57196">
    <property type="entry name" value="EGF/Laminin"/>
    <property type="match status" value="4"/>
</dbReference>
<evidence type="ECO:0000256" key="8">
    <source>
        <dbReference type="ARBA" id="ARBA00023180"/>
    </source>
</evidence>
<dbReference type="InterPro" id="IPR018097">
    <property type="entry name" value="EGF_Ca-bd_CS"/>
</dbReference>
<evidence type="ECO:0000256" key="9">
    <source>
        <dbReference type="PROSITE-ProRule" id="PRU00076"/>
    </source>
</evidence>
<evidence type="ECO:0000313" key="13">
    <source>
        <dbReference type="EMBL" id="EEN64133.1"/>
    </source>
</evidence>
<keyword evidence="10" id="KW-0472">Membrane</keyword>
<feature type="domain" description="EGF-like" evidence="11">
    <location>
        <begin position="340"/>
        <end position="376"/>
    </location>
</feature>
<keyword evidence="4" id="KW-0732">Signal</keyword>
<evidence type="ECO:0000256" key="1">
    <source>
        <dbReference type="ARBA" id="ARBA00004613"/>
    </source>
</evidence>
<dbReference type="SUPFAM" id="SSF49899">
    <property type="entry name" value="Concanavalin A-like lectins/glucanases"/>
    <property type="match status" value="1"/>
</dbReference>
<dbReference type="AlphaFoldDB" id="C3Y723"/>
<feature type="domain" description="Pentraxin (PTX)" evidence="12">
    <location>
        <begin position="88"/>
        <end position="300"/>
    </location>
</feature>
<keyword evidence="10" id="KW-0812">Transmembrane</keyword>
<keyword evidence="3 9" id="KW-0245">EGF-like domain</keyword>
<dbReference type="FunFam" id="2.60.120.200:FF:000012">
    <property type="entry name" value="neuronal pentraxin receptor"/>
    <property type="match status" value="1"/>
</dbReference>
<dbReference type="SMART" id="SM00159">
    <property type="entry name" value="PTX"/>
    <property type="match status" value="1"/>
</dbReference>
<dbReference type="FunFam" id="2.10.25.10:FF:000122">
    <property type="entry name" value="Protein crumbs homolog 2"/>
    <property type="match status" value="1"/>
</dbReference>
<dbReference type="FunFam" id="2.10.25.10:FF:000537">
    <property type="entry name" value="Notch 3"/>
    <property type="match status" value="2"/>
</dbReference>
<dbReference type="PROSITE" id="PS00010">
    <property type="entry name" value="ASX_HYDROXYL"/>
    <property type="match status" value="6"/>
</dbReference>
<dbReference type="SMART" id="SM00181">
    <property type="entry name" value="EGF"/>
    <property type="match status" value="9"/>
</dbReference>
<dbReference type="GO" id="GO:0048666">
    <property type="term" value="P:neuron development"/>
    <property type="evidence" value="ECO:0007669"/>
    <property type="project" value="UniProtKB-ARBA"/>
</dbReference>
<feature type="disulfide bond" evidence="9">
    <location>
        <begin position="443"/>
        <end position="452"/>
    </location>
</feature>
<feature type="domain" description="EGF-like" evidence="11">
    <location>
        <begin position="55"/>
        <end position="91"/>
    </location>
</feature>
<dbReference type="eggNOG" id="KOG1217">
    <property type="taxonomic scope" value="Eukaryota"/>
</dbReference>
<dbReference type="PROSITE" id="PS50026">
    <property type="entry name" value="EGF_3"/>
    <property type="match status" value="10"/>
</dbReference>
<feature type="disulfide bond" evidence="9">
    <location>
        <begin position="519"/>
        <end position="528"/>
    </location>
</feature>
<dbReference type="FunFam" id="2.10.25.10:FF:000472">
    <property type="entry name" value="Uncharacterized protein, isoform A"/>
    <property type="match status" value="1"/>
</dbReference>
<evidence type="ECO:0000259" key="11">
    <source>
        <dbReference type="PROSITE" id="PS50026"/>
    </source>
</evidence>
<comment type="caution">
    <text evidence="9">Lacks conserved residue(s) required for the propagation of feature annotation.</text>
</comment>
<dbReference type="InterPro" id="IPR009030">
    <property type="entry name" value="Growth_fac_rcpt_cys_sf"/>
</dbReference>
<evidence type="ECO:0000259" key="12">
    <source>
        <dbReference type="PROSITE" id="PS51828"/>
    </source>
</evidence>
<feature type="disulfide bond" evidence="9">
    <location>
        <begin position="43"/>
        <end position="52"/>
    </location>
</feature>
<dbReference type="GO" id="GO:0000902">
    <property type="term" value="P:cell morphogenesis"/>
    <property type="evidence" value="ECO:0007669"/>
    <property type="project" value="UniProtKB-ARBA"/>
</dbReference>
<dbReference type="Pfam" id="PF00008">
    <property type="entry name" value="EGF"/>
    <property type="match status" value="7"/>
</dbReference>
<protein>
    <submittedName>
        <fullName evidence="13">Uncharacterized protein</fullName>
    </submittedName>
</protein>
<feature type="domain" description="EGF-like" evidence="11">
    <location>
        <begin position="531"/>
        <end position="567"/>
    </location>
</feature>
<dbReference type="SMART" id="SM00179">
    <property type="entry name" value="EGF_CA"/>
    <property type="match status" value="9"/>
</dbReference>
<evidence type="ECO:0000256" key="3">
    <source>
        <dbReference type="ARBA" id="ARBA00022536"/>
    </source>
</evidence>
<feature type="domain" description="EGF-like" evidence="11">
    <location>
        <begin position="1"/>
        <end position="15"/>
    </location>
</feature>
<feature type="disulfide bond" evidence="9">
    <location>
        <begin position="557"/>
        <end position="566"/>
    </location>
</feature>
<dbReference type="InterPro" id="IPR013320">
    <property type="entry name" value="ConA-like_dom_sf"/>
</dbReference>
<feature type="domain" description="EGF-like" evidence="11">
    <location>
        <begin position="302"/>
        <end position="338"/>
    </location>
</feature>
<dbReference type="PANTHER" id="PTHR24049:SF22">
    <property type="entry name" value="DROSOPHILA CRUMBS HOMOLOG"/>
    <property type="match status" value="1"/>
</dbReference>
<gene>
    <name evidence="13" type="ORF">BRAFLDRAFT_91399</name>
</gene>
<dbReference type="FunFam" id="2.10.25.10:FF:000230">
    <property type="entry name" value="Delta-like protein"/>
    <property type="match status" value="1"/>
</dbReference>
<dbReference type="GO" id="GO:0042063">
    <property type="term" value="P:gliogenesis"/>
    <property type="evidence" value="ECO:0007669"/>
    <property type="project" value="UniProtKB-ARBA"/>
</dbReference>
<feature type="transmembrane region" description="Helical" evidence="10">
    <location>
        <begin position="608"/>
        <end position="631"/>
    </location>
</feature>
<keyword evidence="6" id="KW-0106">Calcium</keyword>
<feature type="domain" description="EGF-like" evidence="11">
    <location>
        <begin position="455"/>
        <end position="491"/>
    </location>
</feature>
<evidence type="ECO:0000256" key="6">
    <source>
        <dbReference type="ARBA" id="ARBA00022837"/>
    </source>
</evidence>
<dbReference type="Gene3D" id="2.10.25.10">
    <property type="entry name" value="Laminin"/>
    <property type="match status" value="9"/>
</dbReference>
<dbReference type="EMBL" id="GG666488">
    <property type="protein sequence ID" value="EEN64133.1"/>
    <property type="molecule type" value="Genomic_DNA"/>
</dbReference>
<sequence length="689" mass="73007">MSCACLSGYEGKDCDGNIDDCQVHACQNNGTCVDQLNNYTCQCAAGFTGDRCDTDVDDCDFNSCLNGGTCVDGINSVTCQCAPGYHELSSDFDLVFDGSVDDYTSASYNIPDMTATTVSFWMQTTDRNNYGTPFSYALSEEVGSDNALTISDYTAIKIYVNGEAAYSTHGIQDDNWHHIAVTWTNTSGDWKLYDNGLVVDGGNGLGVGGVISGKSCSLSHGGGLAVIGQEQDYLGGGFTPDEAFIGSLHGLNWWSKELSVSEVSDLATSCNQSLRGDVMAWADFQLNVEGNINMTAQSLCDDTKECLSSPCENNATCTDHLGGYRCFCPPGFTSVHCEVNIDDCLGTTCDNGGMCVDRVNDFYCTCPPAFHGKNCELDVTSCSPNPCRHGGNCTESGGGAYSCSCSPGYDGNDCEVDIDECSSGPCTNGGTCVDMVNDYYCDCPNGFFGQNCDGEVDYCNPNLCQHGGTCQPITNDYSCTCPAGYTGYSCEINIDECEGVVCMNNGTCEDGIAAYTCRCVAGFTGTHCGTDIDECQGNPCENGGACVDGVASYTCDCPDMFTGYRCELVILPNLPQTTQPYVSTGKTKTASTEMNDGSTAQEQQTVPIIAGSVAGGIASLSVLAVLSWFLCKPSTGKTKMPALKYVHPKVDVIDDSMILAELPGASDRSMGAVRALENPYIFEDFGSQS</sequence>
<feature type="disulfide bond" evidence="9">
    <location>
        <begin position="328"/>
        <end position="337"/>
    </location>
</feature>
<organism>
    <name type="scientific">Branchiostoma floridae</name>
    <name type="common">Florida lancelet</name>
    <name type="synonym">Amphioxus</name>
    <dbReference type="NCBI Taxonomy" id="7739"/>
    <lineage>
        <taxon>Eukaryota</taxon>
        <taxon>Metazoa</taxon>
        <taxon>Chordata</taxon>
        <taxon>Cephalochordata</taxon>
        <taxon>Leptocardii</taxon>
        <taxon>Amphioxiformes</taxon>
        <taxon>Branchiostomatidae</taxon>
        <taxon>Branchiostoma</taxon>
    </lineage>
</organism>
<dbReference type="InterPro" id="IPR051022">
    <property type="entry name" value="Notch_Cell-Fate_Det"/>
</dbReference>
<dbReference type="PANTHER" id="PTHR24049">
    <property type="entry name" value="CRUMBS FAMILY MEMBER"/>
    <property type="match status" value="1"/>
</dbReference>
<dbReference type="PROSITE" id="PS01187">
    <property type="entry name" value="EGF_CA"/>
    <property type="match status" value="3"/>
</dbReference>
<dbReference type="InterPro" id="IPR000742">
    <property type="entry name" value="EGF"/>
</dbReference>
<name>C3Y723_BRAFL</name>
<feature type="disulfide bond" evidence="9">
    <location>
        <begin position="5"/>
        <end position="14"/>
    </location>
</feature>
<dbReference type="CDD" id="cd00054">
    <property type="entry name" value="EGF_CA"/>
    <property type="match status" value="9"/>
</dbReference>
<dbReference type="PROSITE" id="PS51828">
    <property type="entry name" value="PTX_2"/>
    <property type="match status" value="1"/>
</dbReference>
<dbReference type="InterPro" id="IPR000152">
    <property type="entry name" value="EGF-type_Asp/Asn_hydroxyl_site"/>
</dbReference>
<dbReference type="FunFam" id="2.10.25.10:FF:000143">
    <property type="entry name" value="Protein crumbs 1"/>
    <property type="match status" value="2"/>
</dbReference>
<feature type="domain" description="EGF-like" evidence="11">
    <location>
        <begin position="417"/>
        <end position="453"/>
    </location>
</feature>
<dbReference type="PROSITE" id="PS00022">
    <property type="entry name" value="EGF_1"/>
    <property type="match status" value="8"/>
</dbReference>
<dbReference type="GO" id="GO:0005509">
    <property type="term" value="F:calcium ion binding"/>
    <property type="evidence" value="ECO:0007669"/>
    <property type="project" value="InterPro"/>
</dbReference>
<accession>C3Y723</accession>
<comment type="subcellular location">
    <subcellularLocation>
        <location evidence="1">Secreted</location>
    </subcellularLocation>
</comment>
<dbReference type="InParanoid" id="C3Y723"/>
<proteinExistence type="predicted"/>
<keyword evidence="7 9" id="KW-1015">Disulfide bond</keyword>
<dbReference type="FunFam" id="2.10.25.10:FF:000520">
    <property type="entry name" value="Predicted protein"/>
    <property type="match status" value="1"/>
</dbReference>
<dbReference type="Gene3D" id="2.60.120.200">
    <property type="match status" value="1"/>
</dbReference>
<dbReference type="Pfam" id="PF12661">
    <property type="entry name" value="hEGF"/>
    <property type="match status" value="2"/>
</dbReference>
<dbReference type="GO" id="GO:0005886">
    <property type="term" value="C:plasma membrane"/>
    <property type="evidence" value="ECO:0007669"/>
    <property type="project" value="UniProtKB-ARBA"/>
</dbReference>
<dbReference type="InterPro" id="IPR013032">
    <property type="entry name" value="EGF-like_CS"/>
</dbReference>
<evidence type="ECO:0000256" key="7">
    <source>
        <dbReference type="ARBA" id="ARBA00023157"/>
    </source>
</evidence>
<keyword evidence="8" id="KW-0325">Glycoprotein</keyword>
<dbReference type="InterPro" id="IPR001881">
    <property type="entry name" value="EGF-like_Ca-bd_dom"/>
</dbReference>
<dbReference type="Pfam" id="PF00354">
    <property type="entry name" value="Pentaxin"/>
    <property type="match status" value="1"/>
</dbReference>
<keyword evidence="5" id="KW-0677">Repeat</keyword>
<feature type="domain" description="EGF-like" evidence="11">
    <location>
        <begin position="378"/>
        <end position="415"/>
    </location>
</feature>
<feature type="disulfide bond" evidence="9">
    <location>
        <begin position="481"/>
        <end position="490"/>
    </location>
</feature>
<dbReference type="InterPro" id="IPR001759">
    <property type="entry name" value="PTX_dom"/>
</dbReference>
<feature type="disulfide bond" evidence="9">
    <location>
        <begin position="366"/>
        <end position="375"/>
    </location>
</feature>
<evidence type="ECO:0000256" key="5">
    <source>
        <dbReference type="ARBA" id="ARBA00022737"/>
    </source>
</evidence>
<keyword evidence="10" id="KW-1133">Transmembrane helix</keyword>
<reference evidence="13" key="1">
    <citation type="journal article" date="2008" name="Nature">
        <title>The amphioxus genome and the evolution of the chordate karyotype.</title>
        <authorList>
            <consortium name="US DOE Joint Genome Institute (JGI-PGF)"/>
            <person name="Putnam N.H."/>
            <person name="Butts T."/>
            <person name="Ferrier D.E.K."/>
            <person name="Furlong R.F."/>
            <person name="Hellsten U."/>
            <person name="Kawashima T."/>
            <person name="Robinson-Rechavi M."/>
            <person name="Shoguchi E."/>
            <person name="Terry A."/>
            <person name="Yu J.-K."/>
            <person name="Benito-Gutierrez E.L."/>
            <person name="Dubchak I."/>
            <person name="Garcia-Fernandez J."/>
            <person name="Gibson-Brown J.J."/>
            <person name="Grigoriev I.V."/>
            <person name="Horton A.C."/>
            <person name="de Jong P.J."/>
            <person name="Jurka J."/>
            <person name="Kapitonov V.V."/>
            <person name="Kohara Y."/>
            <person name="Kuroki Y."/>
            <person name="Lindquist E."/>
            <person name="Lucas S."/>
            <person name="Osoegawa K."/>
            <person name="Pennacchio L.A."/>
            <person name="Salamov A.A."/>
            <person name="Satou Y."/>
            <person name="Sauka-Spengler T."/>
            <person name="Schmutz J."/>
            <person name="Shin-I T."/>
            <person name="Toyoda A."/>
            <person name="Bronner-Fraser M."/>
            <person name="Fujiyama A."/>
            <person name="Holland L.Z."/>
            <person name="Holland P.W.H."/>
            <person name="Satoh N."/>
            <person name="Rokhsar D.S."/>
        </authorList>
    </citation>
    <scope>NUCLEOTIDE SEQUENCE [LARGE SCALE GENOMIC DNA]</scope>
    <source>
        <strain evidence="13">S238N-H82</strain>
        <tissue evidence="13">Testes</tissue>
    </source>
</reference>
<dbReference type="PRINTS" id="PR01983">
    <property type="entry name" value="NOTCH"/>
</dbReference>
<evidence type="ECO:0000256" key="4">
    <source>
        <dbReference type="ARBA" id="ARBA00022729"/>
    </source>
</evidence>
<evidence type="ECO:0000256" key="2">
    <source>
        <dbReference type="ARBA" id="ARBA00022525"/>
    </source>
</evidence>
<dbReference type="PROSITE" id="PS01186">
    <property type="entry name" value="EGF_2"/>
    <property type="match status" value="7"/>
</dbReference>